<gene>
    <name evidence="3" type="ORF">SG35_016870</name>
</gene>
<name>A0AAE9YJK6_9GAMM</name>
<sequence>MNINPIDQPVNRPLNKGQGKAQGTGDGEHKADKLSTRQDEVSAGVSSQHKLRLGVQSLMSALKSNVTLGDSFNVTFESRQSIQLSEKQTRQLDKMEVEPFSFDFEAVAENVMEFVSSGIMLAKADGADDDKLADMLSQARSGIEQGFGMAREELEGLGMMTEELEQGINKSYDLLQSDLNEFEEELFGTEKSGAENGLGQGDMGLAANGLLSQQLNMLEQEQGTINIQTRDGDNINIHFGSLMTLDQQSMQQQGMFSREISFSQSQSFSLQIEGELDEEELEAVSSLVQDIGKLADTFFSGDIEQAWQQANELGFDDQQVAQVSFDFQEVKQVAVTEHYGRVPQQHESPFAAISPYLKDLDSAASLADNLFAGNNLKELMSGVAEQVLADAKDALDSSSGQFVNFNQRLLDALS</sequence>
<accession>A0AAE9YJK6</accession>
<evidence type="ECO:0000313" key="4">
    <source>
        <dbReference type="Proteomes" id="UP000032568"/>
    </source>
</evidence>
<protein>
    <submittedName>
        <fullName evidence="3">DUF5610 domain-containing protein</fullName>
    </submittedName>
</protein>
<dbReference type="RefSeq" id="WP_044831655.1">
    <property type="nucleotide sequence ID" value="NZ_CP059735.1"/>
</dbReference>
<evidence type="ECO:0000256" key="1">
    <source>
        <dbReference type="SAM" id="MobiDB-lite"/>
    </source>
</evidence>
<dbReference type="InterPro" id="IPR041651">
    <property type="entry name" value="DUF5610"/>
</dbReference>
<organism evidence="3 4">
    <name type="scientific">Thalassomonas actiniarum</name>
    <dbReference type="NCBI Taxonomy" id="485447"/>
    <lineage>
        <taxon>Bacteria</taxon>
        <taxon>Pseudomonadati</taxon>
        <taxon>Pseudomonadota</taxon>
        <taxon>Gammaproteobacteria</taxon>
        <taxon>Alteromonadales</taxon>
        <taxon>Colwelliaceae</taxon>
        <taxon>Thalassomonas</taxon>
    </lineage>
</organism>
<keyword evidence="4" id="KW-1185">Reference proteome</keyword>
<dbReference type="Pfam" id="PF18433">
    <property type="entry name" value="DUF5610"/>
    <property type="match status" value="1"/>
</dbReference>
<dbReference type="Proteomes" id="UP000032568">
    <property type="component" value="Chromosome"/>
</dbReference>
<dbReference type="KEGG" id="tact:SG35_016870"/>
<feature type="compositionally biased region" description="Basic and acidic residues" evidence="1">
    <location>
        <begin position="26"/>
        <end position="40"/>
    </location>
</feature>
<evidence type="ECO:0000259" key="2">
    <source>
        <dbReference type="Pfam" id="PF18433"/>
    </source>
</evidence>
<dbReference type="Gene3D" id="1.10.132.90">
    <property type="match status" value="1"/>
</dbReference>
<feature type="region of interest" description="Disordered" evidence="1">
    <location>
        <begin position="1"/>
        <end position="46"/>
    </location>
</feature>
<feature type="domain" description="DUF5610" evidence="2">
    <location>
        <begin position="53"/>
        <end position="182"/>
    </location>
</feature>
<reference evidence="3 4" key="1">
    <citation type="journal article" date="2015" name="Genome Announc.">
        <title>Draft Genome Sequences of Marine Isolates of Thalassomonas viridans and Thalassomonas actiniarum.</title>
        <authorList>
            <person name="Olonade I."/>
            <person name="van Zyl L.J."/>
            <person name="Trindade M."/>
        </authorList>
    </citation>
    <scope>NUCLEOTIDE SEQUENCE [LARGE SCALE GENOMIC DNA]</scope>
    <source>
        <strain evidence="3 4">A5K-106</strain>
    </source>
</reference>
<proteinExistence type="predicted"/>
<dbReference type="EMBL" id="CP059735">
    <property type="protein sequence ID" value="WDD97025.1"/>
    <property type="molecule type" value="Genomic_DNA"/>
</dbReference>
<reference evidence="3 4" key="2">
    <citation type="journal article" date="2022" name="Mar. Drugs">
        <title>Bioassay-Guided Fractionation Leads to the Detection of Cholic Acid Generated by the Rare Thalassomonas sp.</title>
        <authorList>
            <person name="Pheiffer F."/>
            <person name="Schneider Y.K."/>
            <person name="Hansen E.H."/>
            <person name="Andersen J.H."/>
            <person name="Isaksson J."/>
            <person name="Busche T."/>
            <person name="R C."/>
            <person name="Kalinowski J."/>
            <person name="Zyl L.V."/>
            <person name="Trindade M."/>
        </authorList>
    </citation>
    <scope>NUCLEOTIDE SEQUENCE [LARGE SCALE GENOMIC DNA]</scope>
    <source>
        <strain evidence="3 4">A5K-106</strain>
    </source>
</reference>
<dbReference type="AlphaFoldDB" id="A0AAE9YJK6"/>
<evidence type="ECO:0000313" key="3">
    <source>
        <dbReference type="EMBL" id="WDD97025.1"/>
    </source>
</evidence>